<accession>A0AA86W3K5</accession>
<keyword evidence="2" id="KW-1185">Reference proteome</keyword>
<evidence type="ECO:0000313" key="2">
    <source>
        <dbReference type="Proteomes" id="UP001189624"/>
    </source>
</evidence>
<dbReference type="Proteomes" id="UP001189624">
    <property type="component" value="Chromosome 10"/>
</dbReference>
<dbReference type="Gramene" id="rna-AYBTSS11_LOCUS30089">
    <property type="protein sequence ID" value="CAJ1977918.1"/>
    <property type="gene ID" value="gene-AYBTSS11_LOCUS30089"/>
</dbReference>
<reference evidence="1" key="1">
    <citation type="submission" date="2023-10" db="EMBL/GenBank/DDBJ databases">
        <authorList>
            <person name="Domelevo Entfellner J.-B."/>
        </authorList>
    </citation>
    <scope>NUCLEOTIDE SEQUENCE</scope>
</reference>
<name>A0AA86W3K5_9FABA</name>
<organism evidence="1 2">
    <name type="scientific">Sphenostylis stenocarpa</name>
    <dbReference type="NCBI Taxonomy" id="92480"/>
    <lineage>
        <taxon>Eukaryota</taxon>
        <taxon>Viridiplantae</taxon>
        <taxon>Streptophyta</taxon>
        <taxon>Embryophyta</taxon>
        <taxon>Tracheophyta</taxon>
        <taxon>Spermatophyta</taxon>
        <taxon>Magnoliopsida</taxon>
        <taxon>eudicotyledons</taxon>
        <taxon>Gunneridae</taxon>
        <taxon>Pentapetalae</taxon>
        <taxon>rosids</taxon>
        <taxon>fabids</taxon>
        <taxon>Fabales</taxon>
        <taxon>Fabaceae</taxon>
        <taxon>Papilionoideae</taxon>
        <taxon>50 kb inversion clade</taxon>
        <taxon>NPAAA clade</taxon>
        <taxon>indigoferoid/millettioid clade</taxon>
        <taxon>Phaseoleae</taxon>
        <taxon>Sphenostylis</taxon>
    </lineage>
</organism>
<protein>
    <submittedName>
        <fullName evidence="1">Uncharacterized protein</fullName>
    </submittedName>
</protein>
<sequence>MFVLDGEKCGKLLSLYICIIGKQGNVMDRVDGSSDVMGKFEDWLSNEEEFGEELRQIQTGRSGVGELVGEVDSLHYQECKCELEVLNFGINVSGQFPSGIRGSRSPFW</sequence>
<evidence type="ECO:0000313" key="1">
    <source>
        <dbReference type="EMBL" id="CAJ1977918.1"/>
    </source>
</evidence>
<proteinExistence type="predicted"/>
<gene>
    <name evidence="1" type="ORF">AYBTSS11_LOCUS30089</name>
</gene>
<dbReference type="AlphaFoldDB" id="A0AA86W3K5"/>
<dbReference type="EMBL" id="OY731407">
    <property type="protein sequence ID" value="CAJ1977918.1"/>
    <property type="molecule type" value="Genomic_DNA"/>
</dbReference>